<evidence type="ECO:0000256" key="1">
    <source>
        <dbReference type="SAM" id="MobiDB-lite"/>
    </source>
</evidence>
<keyword evidence="3" id="KW-1185">Reference proteome</keyword>
<evidence type="ECO:0000313" key="3">
    <source>
        <dbReference type="Proteomes" id="UP001370348"/>
    </source>
</evidence>
<name>A0ABZ2LRL4_9BACT</name>
<gene>
    <name evidence="2" type="ORF">LZC94_36700</name>
</gene>
<dbReference type="RefSeq" id="WP_394822994.1">
    <property type="nucleotide sequence ID" value="NZ_CP089984.1"/>
</dbReference>
<reference evidence="2 3" key="1">
    <citation type="submission" date="2021-12" db="EMBL/GenBank/DDBJ databases">
        <title>Discovery of the Pendulisporaceae a myxobacterial family with distinct sporulation behavior and unique specialized metabolism.</title>
        <authorList>
            <person name="Garcia R."/>
            <person name="Popoff A."/>
            <person name="Bader C.D."/>
            <person name="Loehr J."/>
            <person name="Walesch S."/>
            <person name="Walt C."/>
            <person name="Boldt J."/>
            <person name="Bunk B."/>
            <person name="Haeckl F.J.F.P.J."/>
            <person name="Gunesch A.P."/>
            <person name="Birkelbach J."/>
            <person name="Nuebel U."/>
            <person name="Pietschmann T."/>
            <person name="Bach T."/>
            <person name="Mueller R."/>
        </authorList>
    </citation>
    <scope>NUCLEOTIDE SEQUENCE [LARGE SCALE GENOMIC DNA]</scope>
    <source>
        <strain evidence="2 3">MSr11954</strain>
    </source>
</reference>
<dbReference type="Proteomes" id="UP001370348">
    <property type="component" value="Chromosome"/>
</dbReference>
<feature type="region of interest" description="Disordered" evidence="1">
    <location>
        <begin position="209"/>
        <end position="228"/>
    </location>
</feature>
<proteinExistence type="predicted"/>
<evidence type="ECO:0000313" key="2">
    <source>
        <dbReference type="EMBL" id="WXB13370.1"/>
    </source>
</evidence>
<accession>A0ABZ2LRL4</accession>
<protein>
    <submittedName>
        <fullName evidence="2">Uncharacterized protein</fullName>
    </submittedName>
</protein>
<dbReference type="EMBL" id="CP089984">
    <property type="protein sequence ID" value="WXB13370.1"/>
    <property type="molecule type" value="Genomic_DNA"/>
</dbReference>
<sequence length="228" mass="23177">MHGSIADALAQIRGECESSSPGTMLGTGEPGAAADGLAVAPEAIGLERVDTEHGQGASAMLCTFREKHPRNGGSGTLVRYTLVKDAGSAGTSVFTIATESSTPFESLFPDEGDAPGDDLPGIPRPRGSRRVFSASLDGEPYGVRIYEARTALPDTVAAQDADMVAQGWVSSSAVAGAFADARSYRRGGTQVIASFNRVGEATTVTFSVDGTAGGATSKASGELPGGLH</sequence>
<organism evidence="2 3">
    <name type="scientific">Pendulispora albinea</name>
    <dbReference type="NCBI Taxonomy" id="2741071"/>
    <lineage>
        <taxon>Bacteria</taxon>
        <taxon>Pseudomonadati</taxon>
        <taxon>Myxococcota</taxon>
        <taxon>Myxococcia</taxon>
        <taxon>Myxococcales</taxon>
        <taxon>Sorangiineae</taxon>
        <taxon>Pendulisporaceae</taxon>
        <taxon>Pendulispora</taxon>
    </lineage>
</organism>